<keyword evidence="2" id="KW-1185">Reference proteome</keyword>
<dbReference type="Proteomes" id="UP001164250">
    <property type="component" value="Chromosome 15"/>
</dbReference>
<evidence type="ECO:0000313" key="2">
    <source>
        <dbReference type="Proteomes" id="UP001164250"/>
    </source>
</evidence>
<proteinExistence type="predicted"/>
<comment type="caution">
    <text evidence="1">The sequence shown here is derived from an EMBL/GenBank/DDBJ whole genome shotgun (WGS) entry which is preliminary data.</text>
</comment>
<organism evidence="1 2">
    <name type="scientific">Pistacia atlantica</name>
    <dbReference type="NCBI Taxonomy" id="434234"/>
    <lineage>
        <taxon>Eukaryota</taxon>
        <taxon>Viridiplantae</taxon>
        <taxon>Streptophyta</taxon>
        <taxon>Embryophyta</taxon>
        <taxon>Tracheophyta</taxon>
        <taxon>Spermatophyta</taxon>
        <taxon>Magnoliopsida</taxon>
        <taxon>eudicotyledons</taxon>
        <taxon>Gunneridae</taxon>
        <taxon>Pentapetalae</taxon>
        <taxon>rosids</taxon>
        <taxon>malvids</taxon>
        <taxon>Sapindales</taxon>
        <taxon>Anacardiaceae</taxon>
        <taxon>Pistacia</taxon>
    </lineage>
</organism>
<protein>
    <submittedName>
        <fullName evidence="1">Uncharacterized protein</fullName>
    </submittedName>
</protein>
<gene>
    <name evidence="1" type="ORF">Patl1_33807</name>
</gene>
<accession>A0ACC0ZT45</accession>
<reference evidence="2" key="1">
    <citation type="journal article" date="2023" name="G3 (Bethesda)">
        <title>Genome assembly and association tests identify interacting loci associated with vigor, precocity, and sex in interspecific pistachio rootstocks.</title>
        <authorList>
            <person name="Palmer W."/>
            <person name="Jacygrad E."/>
            <person name="Sagayaradj S."/>
            <person name="Cavanaugh K."/>
            <person name="Han R."/>
            <person name="Bertier L."/>
            <person name="Beede B."/>
            <person name="Kafkas S."/>
            <person name="Golino D."/>
            <person name="Preece J."/>
            <person name="Michelmore R."/>
        </authorList>
    </citation>
    <scope>NUCLEOTIDE SEQUENCE [LARGE SCALE GENOMIC DNA]</scope>
</reference>
<sequence length="310" mass="33411">MAKSSNLVCLIILYATALNFIGCYAAAQSSKKLLFVFGDSLFDPGNNQYLNSSMESTGTYFPYGMTMNNKSTGRISDGLLVPDFIALFRNLSVDPPYMQPGADLTNGANFASAGSGVLGESNGMMNLNTQLENFKKVYSNSTKSERVAFMQTVVANLTNGFKEIYALGGRKFAIQNVGPLGCLPSTKANHPELNEKATILQNSMARTSINLLCAIILCAIALSSVGCYAAQSKKLLFVFGDSLFDPGNNQYLNSSAKPASTWYPYGIDMNNKSTGRFSDGLIVPDYIAQFANLSVVPPYLQPGADLTKWG</sequence>
<dbReference type="EMBL" id="CM047910">
    <property type="protein sequence ID" value="KAJ0075383.1"/>
    <property type="molecule type" value="Genomic_DNA"/>
</dbReference>
<evidence type="ECO:0000313" key="1">
    <source>
        <dbReference type="EMBL" id="KAJ0075383.1"/>
    </source>
</evidence>
<name>A0ACC0ZT45_9ROSI</name>